<organism evidence="1">
    <name type="scientific">marine metagenome</name>
    <dbReference type="NCBI Taxonomy" id="408172"/>
    <lineage>
        <taxon>unclassified sequences</taxon>
        <taxon>metagenomes</taxon>
        <taxon>ecological metagenomes</taxon>
    </lineage>
</organism>
<evidence type="ECO:0000313" key="1">
    <source>
        <dbReference type="EMBL" id="SVB88806.1"/>
    </source>
</evidence>
<name>A0A382HNC9_9ZZZZ</name>
<dbReference type="EMBL" id="UINC01062311">
    <property type="protein sequence ID" value="SVB88806.1"/>
    <property type="molecule type" value="Genomic_DNA"/>
</dbReference>
<accession>A0A382HNC9</accession>
<dbReference type="AlphaFoldDB" id="A0A382HNC9"/>
<sequence length="161" mass="19094">VEEEFRWYRVQHGLLHDVFLRAGKKGADELRSDGEENVREWWNVFTGGQYINMLRAVWVEAKGLTGLLIQFPRPRRQTEAWFAFMHYNNHEPKDYWTLELGEDLCEEEGVLCAWNDEKQHRNYGLFILPDPLVFLAAIRNKLDQSESDHEMLLSLHDYVEA</sequence>
<protein>
    <submittedName>
        <fullName evidence="1">Uncharacterized protein</fullName>
    </submittedName>
</protein>
<gene>
    <name evidence="1" type="ORF">METZ01_LOCUS241660</name>
</gene>
<proteinExistence type="predicted"/>
<feature type="non-terminal residue" evidence="1">
    <location>
        <position position="1"/>
    </location>
</feature>
<reference evidence="1" key="1">
    <citation type="submission" date="2018-05" db="EMBL/GenBank/DDBJ databases">
        <authorList>
            <person name="Lanie J.A."/>
            <person name="Ng W.-L."/>
            <person name="Kazmierczak K.M."/>
            <person name="Andrzejewski T.M."/>
            <person name="Davidsen T.M."/>
            <person name="Wayne K.J."/>
            <person name="Tettelin H."/>
            <person name="Glass J.I."/>
            <person name="Rusch D."/>
            <person name="Podicherti R."/>
            <person name="Tsui H.-C.T."/>
            <person name="Winkler M.E."/>
        </authorList>
    </citation>
    <scope>NUCLEOTIDE SEQUENCE</scope>
</reference>